<evidence type="ECO:0000259" key="6">
    <source>
        <dbReference type="PROSITE" id="PS51379"/>
    </source>
</evidence>
<dbReference type="RefSeq" id="WP_205005525.1">
    <property type="nucleotide sequence ID" value="NZ_CBCRXA010000015.1"/>
</dbReference>
<feature type="domain" description="4Fe-4S ferredoxin-type" evidence="6">
    <location>
        <begin position="50"/>
        <end position="81"/>
    </location>
</feature>
<gene>
    <name evidence="7" type="ORF">JOC27_000611</name>
</gene>
<feature type="domain" description="4Fe-4S ferredoxin-type" evidence="6">
    <location>
        <begin position="4"/>
        <end position="34"/>
    </location>
</feature>
<keyword evidence="2" id="KW-0479">Metal-binding</keyword>
<dbReference type="Gene3D" id="1.10.1060.10">
    <property type="entry name" value="Alpha-helical ferredoxin"/>
    <property type="match status" value="1"/>
</dbReference>
<keyword evidence="7" id="KW-0560">Oxidoreductase</keyword>
<dbReference type="InterPro" id="IPR017900">
    <property type="entry name" value="4Fe4S_Fe_S_CS"/>
</dbReference>
<dbReference type="Pfam" id="PF02754">
    <property type="entry name" value="CCG"/>
    <property type="match status" value="2"/>
</dbReference>
<dbReference type="PANTHER" id="PTHR32479">
    <property type="entry name" value="GLYCOLATE OXIDASE IRON-SULFUR SUBUNIT"/>
    <property type="match status" value="1"/>
</dbReference>
<keyword evidence="1" id="KW-0004">4Fe-4S</keyword>
<organism evidence="7 8">
    <name type="scientific">Sporolactobacillus spathodeae</name>
    <dbReference type="NCBI Taxonomy" id="1465502"/>
    <lineage>
        <taxon>Bacteria</taxon>
        <taxon>Bacillati</taxon>
        <taxon>Bacillota</taxon>
        <taxon>Bacilli</taxon>
        <taxon>Bacillales</taxon>
        <taxon>Sporolactobacillaceae</taxon>
        <taxon>Sporolactobacillus</taxon>
    </lineage>
</organism>
<dbReference type="PANTHER" id="PTHR32479:SF19">
    <property type="entry name" value="ANAEROBIC GLYCEROL-3-PHOSPHATE DEHYDROGENASE SUBUNIT C"/>
    <property type="match status" value="1"/>
</dbReference>
<keyword evidence="8" id="KW-1185">Reference proteome</keyword>
<dbReference type="Proteomes" id="UP000823201">
    <property type="component" value="Unassembled WGS sequence"/>
</dbReference>
<keyword evidence="5" id="KW-0411">Iron-sulfur</keyword>
<evidence type="ECO:0000256" key="1">
    <source>
        <dbReference type="ARBA" id="ARBA00022485"/>
    </source>
</evidence>
<evidence type="ECO:0000313" key="8">
    <source>
        <dbReference type="Proteomes" id="UP000823201"/>
    </source>
</evidence>
<dbReference type="SUPFAM" id="SSF46548">
    <property type="entry name" value="alpha-helical ferredoxin"/>
    <property type="match status" value="1"/>
</dbReference>
<protein>
    <submittedName>
        <fullName evidence="7">Glycerol-3-phosphate dehydrogenase subunit C</fullName>
        <ecNumber evidence="7">1.1.5.3</ecNumber>
    </submittedName>
</protein>
<comment type="caution">
    <text evidence="7">The sequence shown here is derived from an EMBL/GenBank/DDBJ whole genome shotgun (WGS) entry which is preliminary data.</text>
</comment>
<reference evidence="7 8" key="1">
    <citation type="submission" date="2021-01" db="EMBL/GenBank/DDBJ databases">
        <title>Genomic Encyclopedia of Type Strains, Phase IV (KMG-IV): sequencing the most valuable type-strain genomes for metagenomic binning, comparative biology and taxonomic classification.</title>
        <authorList>
            <person name="Goeker M."/>
        </authorList>
    </citation>
    <scope>NUCLEOTIDE SEQUENCE [LARGE SCALE GENOMIC DNA]</scope>
    <source>
        <strain evidence="7 8">DSM 100968</strain>
    </source>
</reference>
<evidence type="ECO:0000256" key="2">
    <source>
        <dbReference type="ARBA" id="ARBA00022723"/>
    </source>
</evidence>
<name>A0ABS2Q794_9BACL</name>
<dbReference type="EMBL" id="JAFBEV010000004">
    <property type="protein sequence ID" value="MBM7657170.1"/>
    <property type="molecule type" value="Genomic_DNA"/>
</dbReference>
<dbReference type="InterPro" id="IPR004017">
    <property type="entry name" value="Cys_rich_dom"/>
</dbReference>
<evidence type="ECO:0000256" key="4">
    <source>
        <dbReference type="ARBA" id="ARBA00023004"/>
    </source>
</evidence>
<keyword evidence="4" id="KW-0408">Iron</keyword>
<dbReference type="InterPro" id="IPR009051">
    <property type="entry name" value="Helical_ferredxn"/>
</dbReference>
<dbReference type="InterPro" id="IPR017753">
    <property type="entry name" value="G3P_DH_GlpC_su"/>
</dbReference>
<dbReference type="PROSITE" id="PS51379">
    <property type="entry name" value="4FE4S_FER_2"/>
    <property type="match status" value="2"/>
</dbReference>
<dbReference type="InterPro" id="IPR017896">
    <property type="entry name" value="4Fe4S_Fe-S-bd"/>
</dbReference>
<dbReference type="GO" id="GO:0004368">
    <property type="term" value="F:glycerol-3-phosphate dehydrogenase (quinone) activity"/>
    <property type="evidence" value="ECO:0007669"/>
    <property type="project" value="UniProtKB-EC"/>
</dbReference>
<dbReference type="PROSITE" id="PS00198">
    <property type="entry name" value="4FE4S_FER_1"/>
    <property type="match status" value="1"/>
</dbReference>
<evidence type="ECO:0000256" key="5">
    <source>
        <dbReference type="ARBA" id="ARBA00023014"/>
    </source>
</evidence>
<dbReference type="Pfam" id="PF13183">
    <property type="entry name" value="Fer4_8"/>
    <property type="match status" value="1"/>
</dbReference>
<dbReference type="NCBIfam" id="NF008369">
    <property type="entry name" value="PRK11168.1"/>
    <property type="match status" value="1"/>
</dbReference>
<keyword evidence="3" id="KW-0677">Repeat</keyword>
<accession>A0ABS2Q794</accession>
<sequence>MLEWHVLNETFEKCLKCNACVANCPITANTLAFGGPKHLGPERARLVENQNPIDDKRIEYCTLCGTCDRSCPENVPVSTLMAYAKMRHQEQTGSSFRDFVLSNAELVGKMASGFAPITNLAMRTKPVRIVMEKVMHMAAERHFPAYRFKNFNRTFASSEAKAAEIHIPKLSKRKVAYFVGCYASYNAPEVADSFMQVMRFNGISVLKPKQKCCGIPMLANGRMKQAAKNAAYNCEQLLTYVHQGYDIVATCTSCSLALKKEYRSLLQSDAAKELSAHVYDASEYLRMLQENGEFNENLAPVEQTAGYHAPCHMRAQAMGSPSLDILEMIPGYSIQDLGEGCCGQCGTFGFKKEKYAVSLQLGKRMAESVHALGAETTVTECGMCKNQLDQLTDKPVRHPLQILAASYQKAAAHAPTAARI</sequence>
<evidence type="ECO:0000256" key="3">
    <source>
        <dbReference type="ARBA" id="ARBA00022737"/>
    </source>
</evidence>
<proteinExistence type="predicted"/>
<dbReference type="NCBIfam" id="TIGR03379">
    <property type="entry name" value="glycerol3P_GlpC"/>
    <property type="match status" value="1"/>
</dbReference>
<evidence type="ECO:0000313" key="7">
    <source>
        <dbReference type="EMBL" id="MBM7657170.1"/>
    </source>
</evidence>
<dbReference type="EC" id="1.1.5.3" evidence="7"/>